<feature type="transmembrane region" description="Helical" evidence="1">
    <location>
        <begin position="123"/>
        <end position="146"/>
    </location>
</feature>
<sequence>MHQALFIFVSVQIRFLLEPIILLDLHVGSISLLALLWYRSSSFSDIRVRLKPELTGALPVFNPKDPIEIYSLVVLQFGHVFLFRLSYSLWEVSQVVDLAFMACCISLMFAFKSSLRLSVPSRFPFVGIGLQGLLLLSAGFVSIGFMESPVSVSTSVSMESSI</sequence>
<evidence type="ECO:0000313" key="3">
    <source>
        <dbReference type="Proteomes" id="UP000266723"/>
    </source>
</evidence>
<feature type="transmembrane region" description="Helical" evidence="1">
    <location>
        <begin position="93"/>
        <end position="111"/>
    </location>
</feature>
<accession>A0ABQ7BQE4</accession>
<evidence type="ECO:0000256" key="1">
    <source>
        <dbReference type="SAM" id="Phobius"/>
    </source>
</evidence>
<organism evidence="2 3">
    <name type="scientific">Brassica cretica</name>
    <name type="common">Mustard</name>
    <dbReference type="NCBI Taxonomy" id="69181"/>
    <lineage>
        <taxon>Eukaryota</taxon>
        <taxon>Viridiplantae</taxon>
        <taxon>Streptophyta</taxon>
        <taxon>Embryophyta</taxon>
        <taxon>Tracheophyta</taxon>
        <taxon>Spermatophyta</taxon>
        <taxon>Magnoliopsida</taxon>
        <taxon>eudicotyledons</taxon>
        <taxon>Gunneridae</taxon>
        <taxon>Pentapetalae</taxon>
        <taxon>rosids</taxon>
        <taxon>malvids</taxon>
        <taxon>Brassicales</taxon>
        <taxon>Brassicaceae</taxon>
        <taxon>Brassiceae</taxon>
        <taxon>Brassica</taxon>
    </lineage>
</organism>
<feature type="transmembrane region" description="Helical" evidence="1">
    <location>
        <begin position="20"/>
        <end position="38"/>
    </location>
</feature>
<dbReference type="EMBL" id="QGKV02001507">
    <property type="protein sequence ID" value="KAF3534527.1"/>
    <property type="molecule type" value="Genomic_DNA"/>
</dbReference>
<proteinExistence type="predicted"/>
<gene>
    <name evidence="2" type="ORF">DY000_02042080</name>
</gene>
<name>A0ABQ7BQE4_BRACR</name>
<reference evidence="2 3" key="1">
    <citation type="journal article" date="2020" name="BMC Genomics">
        <title>Intraspecific diversification of the crop wild relative Brassica cretica Lam. using demographic model selection.</title>
        <authorList>
            <person name="Kioukis A."/>
            <person name="Michalopoulou V.A."/>
            <person name="Briers L."/>
            <person name="Pirintsos S."/>
            <person name="Studholme D.J."/>
            <person name="Pavlidis P."/>
            <person name="Sarris P.F."/>
        </authorList>
    </citation>
    <scope>NUCLEOTIDE SEQUENCE [LARGE SCALE GENOMIC DNA]</scope>
    <source>
        <strain evidence="3">cv. PFS-1207/04</strain>
    </source>
</reference>
<keyword evidence="1" id="KW-0472">Membrane</keyword>
<dbReference type="Proteomes" id="UP000266723">
    <property type="component" value="Unassembled WGS sequence"/>
</dbReference>
<comment type="caution">
    <text evidence="2">The sequence shown here is derived from an EMBL/GenBank/DDBJ whole genome shotgun (WGS) entry which is preliminary data.</text>
</comment>
<keyword evidence="3" id="KW-1185">Reference proteome</keyword>
<protein>
    <submittedName>
        <fullName evidence="2">Uncharacterized protein</fullName>
    </submittedName>
</protein>
<keyword evidence="1" id="KW-1133">Transmembrane helix</keyword>
<evidence type="ECO:0000313" key="2">
    <source>
        <dbReference type="EMBL" id="KAF3534527.1"/>
    </source>
</evidence>
<keyword evidence="1" id="KW-0812">Transmembrane</keyword>